<dbReference type="PANTHER" id="PTHR33609">
    <property type="entry name" value="LOW CALCIUM RESPONSE LOCUS PROTEIN S"/>
    <property type="match status" value="1"/>
</dbReference>
<evidence type="ECO:0000313" key="1">
    <source>
        <dbReference type="EMBL" id="CBK40675.1"/>
    </source>
</evidence>
<dbReference type="STRING" id="330214.NIDE0912"/>
<dbReference type="SUPFAM" id="SSF46689">
    <property type="entry name" value="Homeodomain-like"/>
    <property type="match status" value="1"/>
</dbReference>
<reference evidence="1 2" key="1">
    <citation type="journal article" date="2010" name="Proc. Natl. Acad. Sci. U.S.A.">
        <title>A Nitrospira metagenome illuminates the physiology and evolution of globally important nitrite-oxidizing bacteria.</title>
        <authorList>
            <person name="Lucker S."/>
            <person name="Wagner M."/>
            <person name="Maixner F."/>
            <person name="Pelletier E."/>
            <person name="Koch H."/>
            <person name="Vacherie B."/>
            <person name="Rattei T."/>
            <person name="Sinninghe Damste J."/>
            <person name="Spieck E."/>
            <person name="Le Paslier D."/>
            <person name="Daims H."/>
        </authorList>
    </citation>
    <scope>NUCLEOTIDE SEQUENCE [LARGE SCALE GENOMIC DNA]</scope>
</reference>
<dbReference type="EMBL" id="FP929003">
    <property type="protein sequence ID" value="CBK40675.1"/>
    <property type="molecule type" value="Genomic_DNA"/>
</dbReference>
<dbReference type="PANTHER" id="PTHR33609:SF1">
    <property type="entry name" value="TRANSPOSASE"/>
    <property type="match status" value="1"/>
</dbReference>
<name>D8PBR6_9BACT</name>
<dbReference type="InterPro" id="IPR009057">
    <property type="entry name" value="Homeodomain-like_sf"/>
</dbReference>
<evidence type="ECO:0000313" key="2">
    <source>
        <dbReference type="Proteomes" id="UP000001660"/>
    </source>
</evidence>
<dbReference type="AlphaFoldDB" id="D8PBR6"/>
<dbReference type="eggNOG" id="COG2963">
    <property type="taxonomic scope" value="Bacteria"/>
</dbReference>
<dbReference type="InterPro" id="IPR002514">
    <property type="entry name" value="Transposase_8"/>
</dbReference>
<proteinExistence type="predicted"/>
<dbReference type="Proteomes" id="UP000001660">
    <property type="component" value="Chromosome"/>
</dbReference>
<dbReference type="Pfam" id="PF01527">
    <property type="entry name" value="HTH_Tnp_1"/>
    <property type="match status" value="1"/>
</dbReference>
<protein>
    <submittedName>
        <fullName evidence="1">Transposase, IS3 family</fullName>
    </submittedName>
</protein>
<gene>
    <name evidence="1" type="ORF">NIDE0912</name>
</gene>
<dbReference type="HOGENOM" id="CLU_027402_34_1_0"/>
<dbReference type="GO" id="GO:0003677">
    <property type="term" value="F:DNA binding"/>
    <property type="evidence" value="ECO:0007669"/>
    <property type="project" value="InterPro"/>
</dbReference>
<dbReference type="GO" id="GO:0004803">
    <property type="term" value="F:transposase activity"/>
    <property type="evidence" value="ECO:0007669"/>
    <property type="project" value="InterPro"/>
</dbReference>
<dbReference type="KEGG" id="nde:NIDE0912"/>
<sequence length="88" mass="10096">MTRKRQTEEQIIAVLKDAQAGIGGHELCRKHGISDATFYKWRAKYAGLEVSDVKKLRQLEDENRRLKQMVAEQALDIQALKAVTAKNW</sequence>
<accession>D8PBR6</accession>
<keyword evidence="2" id="KW-1185">Reference proteome</keyword>
<organism evidence="1 2">
    <name type="scientific">Nitrospira defluvii</name>
    <dbReference type="NCBI Taxonomy" id="330214"/>
    <lineage>
        <taxon>Bacteria</taxon>
        <taxon>Pseudomonadati</taxon>
        <taxon>Nitrospirota</taxon>
        <taxon>Nitrospiria</taxon>
        <taxon>Nitrospirales</taxon>
        <taxon>Nitrospiraceae</taxon>
        <taxon>Nitrospira</taxon>
    </lineage>
</organism>
<dbReference type="InterPro" id="IPR052546">
    <property type="entry name" value="Transposase_8_domain"/>
</dbReference>
<dbReference type="GO" id="GO:0006313">
    <property type="term" value="P:DNA transposition"/>
    <property type="evidence" value="ECO:0007669"/>
    <property type="project" value="InterPro"/>
</dbReference>